<protein>
    <submittedName>
        <fullName evidence="1">Uncharacterized protein</fullName>
    </submittedName>
</protein>
<proteinExistence type="predicted"/>
<accession>A0AA86MND6</accession>
<organism evidence="1 2">
    <name type="scientific">Clostridium neonatale</name>
    <dbReference type="NCBI Taxonomy" id="137838"/>
    <lineage>
        <taxon>Bacteria</taxon>
        <taxon>Bacillati</taxon>
        <taxon>Bacillota</taxon>
        <taxon>Clostridia</taxon>
        <taxon>Eubacteriales</taxon>
        <taxon>Clostridiaceae</taxon>
        <taxon>Clostridium</taxon>
    </lineage>
</organism>
<sequence>MEEKITLDMLTPNGVSVKKQKYTVIDDVEYVIGDIWRKAYANSERGRVEIQSELDEKYVTAIFSVWGNSTTVEDIPE</sequence>
<evidence type="ECO:0000313" key="1">
    <source>
        <dbReference type="EMBL" id="CAG9705596.1"/>
    </source>
</evidence>
<dbReference type="Proteomes" id="UP000789738">
    <property type="component" value="Unassembled WGS sequence"/>
</dbReference>
<evidence type="ECO:0000313" key="2">
    <source>
        <dbReference type="Proteomes" id="UP000789738"/>
    </source>
</evidence>
<dbReference type="RefSeq" id="WP_210885915.1">
    <property type="nucleotide sequence ID" value="NZ_CAKJVE010000004.1"/>
</dbReference>
<gene>
    <name evidence="1" type="ORF">CNEO_41951</name>
</gene>
<dbReference type="AlphaFoldDB" id="A0AA86MND6"/>
<comment type="caution">
    <text evidence="1">The sequence shown here is derived from an EMBL/GenBank/DDBJ whole genome shotgun (WGS) entry which is preliminary data.</text>
</comment>
<reference evidence="1" key="1">
    <citation type="submission" date="2021-10" db="EMBL/GenBank/DDBJ databases">
        <authorList>
            <person name="Mesa V."/>
        </authorList>
    </citation>
    <scope>NUCLEOTIDE SEQUENCE</scope>
    <source>
        <strain evidence="1">CC3_PB</strain>
    </source>
</reference>
<dbReference type="EMBL" id="CAKJVE010000004">
    <property type="protein sequence ID" value="CAG9705596.1"/>
    <property type="molecule type" value="Genomic_DNA"/>
</dbReference>
<name>A0AA86MND6_9CLOT</name>